<dbReference type="AlphaFoldDB" id="A0A2S4UJN2"/>
<evidence type="ECO:0000313" key="1">
    <source>
        <dbReference type="EMBL" id="POV97334.1"/>
    </source>
</evidence>
<sequence>MSLFGIPNQMLTMITMQNPDWLYTTNASVLYISICQLIDLTERNFSRDLVKEIGAEKIHSGSDGGFRAQRQAPLSSSKLIQEFSQEIIEFKENHQVARLDQIISGKDVNDFLHLVTLCKEISTIFLEDRLKLESLVIKWLAEGNP</sequence>
<keyword evidence="2" id="KW-1185">Reference proteome</keyword>
<dbReference type="EMBL" id="PKSM01000337">
    <property type="protein sequence ID" value="POV97334.1"/>
    <property type="molecule type" value="Genomic_DNA"/>
</dbReference>
<comment type="caution">
    <text evidence="1">The sequence shown here is derived from an EMBL/GenBank/DDBJ whole genome shotgun (WGS) entry which is preliminary data.</text>
</comment>
<dbReference type="VEuPathDB" id="FungiDB:PSHT_14645"/>
<dbReference type="Proteomes" id="UP000238274">
    <property type="component" value="Unassembled WGS sequence"/>
</dbReference>
<gene>
    <name evidence="1" type="ORF">PSHT_14645</name>
</gene>
<reference evidence="2" key="2">
    <citation type="journal article" date="2018" name="BMC Genomics">
        <title>Genomic insights into host adaptation between the wheat stripe rust pathogen (Puccinia striiformis f. sp. tritici) and the barley stripe rust pathogen (Puccinia striiformis f. sp. hordei).</title>
        <authorList>
            <person name="Xia C."/>
            <person name="Wang M."/>
            <person name="Yin C."/>
            <person name="Cornejo O.E."/>
            <person name="Hulbert S.H."/>
            <person name="Chen X."/>
        </authorList>
    </citation>
    <scope>NUCLEOTIDE SEQUENCE [LARGE SCALE GENOMIC DNA]</scope>
    <source>
        <strain evidence="2">93TX-2</strain>
    </source>
</reference>
<reference evidence="2" key="3">
    <citation type="journal article" date="2018" name="Mol. Plant Microbe Interact.">
        <title>Genome sequence resources for the wheat stripe rust pathogen (Puccinia striiformis f. sp. tritici) and the barley stripe rust pathogen (Puccinia striiformis f. sp. hordei).</title>
        <authorList>
            <person name="Xia C."/>
            <person name="Wang M."/>
            <person name="Yin C."/>
            <person name="Cornejo O.E."/>
            <person name="Hulbert S.H."/>
            <person name="Chen X."/>
        </authorList>
    </citation>
    <scope>NUCLEOTIDE SEQUENCE [LARGE SCALE GENOMIC DNA]</scope>
    <source>
        <strain evidence="2">93TX-2</strain>
    </source>
</reference>
<accession>A0A2S4UJN2</accession>
<protein>
    <submittedName>
        <fullName evidence="1">Uncharacterized protein</fullName>
    </submittedName>
</protein>
<organism evidence="1 2">
    <name type="scientific">Puccinia striiformis</name>
    <dbReference type="NCBI Taxonomy" id="27350"/>
    <lineage>
        <taxon>Eukaryota</taxon>
        <taxon>Fungi</taxon>
        <taxon>Dikarya</taxon>
        <taxon>Basidiomycota</taxon>
        <taxon>Pucciniomycotina</taxon>
        <taxon>Pucciniomycetes</taxon>
        <taxon>Pucciniales</taxon>
        <taxon>Pucciniaceae</taxon>
        <taxon>Puccinia</taxon>
    </lineage>
</organism>
<reference evidence="1 2" key="1">
    <citation type="submission" date="2017-12" db="EMBL/GenBank/DDBJ databases">
        <title>Gene loss provides genomic basis for host adaptation in cereal stripe rust fungi.</title>
        <authorList>
            <person name="Xia C."/>
        </authorList>
    </citation>
    <scope>NUCLEOTIDE SEQUENCE [LARGE SCALE GENOMIC DNA]</scope>
    <source>
        <strain evidence="1 2">93TX-2</strain>
    </source>
</reference>
<name>A0A2S4UJN2_9BASI</name>
<evidence type="ECO:0000313" key="2">
    <source>
        <dbReference type="Proteomes" id="UP000238274"/>
    </source>
</evidence>
<proteinExistence type="predicted"/>